<name>A0ABS4YV49_9MICC</name>
<feature type="transmembrane region" description="Helical" evidence="12">
    <location>
        <begin position="364"/>
        <end position="385"/>
    </location>
</feature>
<dbReference type="PANTHER" id="PTHR43289">
    <property type="entry name" value="MITOGEN-ACTIVATED PROTEIN KINASE KINASE KINASE 20-RELATED"/>
    <property type="match status" value="1"/>
</dbReference>
<dbReference type="PROSITE" id="PS00108">
    <property type="entry name" value="PROTEIN_KINASE_ST"/>
    <property type="match status" value="1"/>
</dbReference>
<dbReference type="Pfam" id="PF03793">
    <property type="entry name" value="PASTA"/>
    <property type="match status" value="2"/>
</dbReference>
<dbReference type="InterPro" id="IPR005543">
    <property type="entry name" value="PASTA_dom"/>
</dbReference>
<evidence type="ECO:0000256" key="11">
    <source>
        <dbReference type="SAM" id="MobiDB-lite"/>
    </source>
</evidence>
<evidence type="ECO:0000256" key="12">
    <source>
        <dbReference type="SAM" id="Phobius"/>
    </source>
</evidence>
<dbReference type="InterPro" id="IPR000719">
    <property type="entry name" value="Prot_kinase_dom"/>
</dbReference>
<dbReference type="NCBIfam" id="NF033483">
    <property type="entry name" value="PknB_PASTA_kin"/>
    <property type="match status" value="1"/>
</dbReference>
<keyword evidence="12" id="KW-0812">Transmembrane</keyword>
<proteinExistence type="predicted"/>
<comment type="catalytic activity">
    <reaction evidence="9">
        <text>L-seryl-[protein] + ATP = O-phospho-L-seryl-[protein] + ADP + H(+)</text>
        <dbReference type="Rhea" id="RHEA:17989"/>
        <dbReference type="Rhea" id="RHEA-COMP:9863"/>
        <dbReference type="Rhea" id="RHEA-COMP:11604"/>
        <dbReference type="ChEBI" id="CHEBI:15378"/>
        <dbReference type="ChEBI" id="CHEBI:29999"/>
        <dbReference type="ChEBI" id="CHEBI:30616"/>
        <dbReference type="ChEBI" id="CHEBI:83421"/>
        <dbReference type="ChEBI" id="CHEBI:456216"/>
        <dbReference type="EC" id="2.7.11.1"/>
    </reaction>
</comment>
<keyword evidence="2" id="KW-0723">Serine/threonine-protein kinase</keyword>
<evidence type="ECO:0000256" key="2">
    <source>
        <dbReference type="ARBA" id="ARBA00022527"/>
    </source>
</evidence>
<dbReference type="Gene3D" id="3.30.10.20">
    <property type="match status" value="2"/>
</dbReference>
<evidence type="ECO:0000256" key="1">
    <source>
        <dbReference type="ARBA" id="ARBA00012513"/>
    </source>
</evidence>
<dbReference type="SUPFAM" id="SSF56112">
    <property type="entry name" value="Protein kinase-like (PK-like)"/>
    <property type="match status" value="1"/>
</dbReference>
<dbReference type="InterPro" id="IPR008271">
    <property type="entry name" value="Ser/Thr_kinase_AS"/>
</dbReference>
<evidence type="ECO:0000256" key="7">
    <source>
        <dbReference type="ARBA" id="ARBA00022840"/>
    </source>
</evidence>
<organism evidence="15 16">
    <name type="scientific">Arthrobacter stackebrandtii</name>
    <dbReference type="NCBI Taxonomy" id="272161"/>
    <lineage>
        <taxon>Bacteria</taxon>
        <taxon>Bacillati</taxon>
        <taxon>Actinomycetota</taxon>
        <taxon>Actinomycetes</taxon>
        <taxon>Micrococcales</taxon>
        <taxon>Micrococcaceae</taxon>
        <taxon>Arthrobacter</taxon>
    </lineage>
</organism>
<keyword evidence="12" id="KW-1133">Transmembrane helix</keyword>
<evidence type="ECO:0000256" key="9">
    <source>
        <dbReference type="ARBA" id="ARBA00048679"/>
    </source>
</evidence>
<feature type="domain" description="PASTA" evidence="14">
    <location>
        <begin position="461"/>
        <end position="529"/>
    </location>
</feature>
<dbReference type="EMBL" id="JAGIOI010000001">
    <property type="protein sequence ID" value="MBP2412674.1"/>
    <property type="molecule type" value="Genomic_DNA"/>
</dbReference>
<reference evidence="15 16" key="1">
    <citation type="submission" date="2021-03" db="EMBL/GenBank/DDBJ databases">
        <title>Sequencing the genomes of 1000 actinobacteria strains.</title>
        <authorList>
            <person name="Klenk H.-P."/>
        </authorList>
    </citation>
    <scope>NUCLEOTIDE SEQUENCE [LARGE SCALE GENOMIC DNA]</scope>
    <source>
        <strain evidence="15 16">DSM 16005</strain>
    </source>
</reference>
<dbReference type="RefSeq" id="WP_209679034.1">
    <property type="nucleotide sequence ID" value="NZ_JAGIOI010000001.1"/>
</dbReference>
<keyword evidence="6 15" id="KW-0418">Kinase</keyword>
<dbReference type="InterPro" id="IPR011009">
    <property type="entry name" value="Kinase-like_dom_sf"/>
</dbReference>
<feature type="compositionally biased region" description="Low complexity" evidence="11">
    <location>
        <begin position="307"/>
        <end position="321"/>
    </location>
</feature>
<dbReference type="SMART" id="SM00220">
    <property type="entry name" value="S_TKc"/>
    <property type="match status" value="1"/>
</dbReference>
<comment type="catalytic activity">
    <reaction evidence="8">
        <text>L-threonyl-[protein] + ATP = O-phospho-L-threonyl-[protein] + ADP + H(+)</text>
        <dbReference type="Rhea" id="RHEA:46608"/>
        <dbReference type="Rhea" id="RHEA-COMP:11060"/>
        <dbReference type="Rhea" id="RHEA-COMP:11605"/>
        <dbReference type="ChEBI" id="CHEBI:15378"/>
        <dbReference type="ChEBI" id="CHEBI:30013"/>
        <dbReference type="ChEBI" id="CHEBI:30616"/>
        <dbReference type="ChEBI" id="CHEBI:61977"/>
        <dbReference type="ChEBI" id="CHEBI:456216"/>
        <dbReference type="EC" id="2.7.11.1"/>
    </reaction>
</comment>
<dbReference type="PROSITE" id="PS50011">
    <property type="entry name" value="PROTEIN_KINASE_DOM"/>
    <property type="match status" value="1"/>
</dbReference>
<evidence type="ECO:0000256" key="5">
    <source>
        <dbReference type="ARBA" id="ARBA00022741"/>
    </source>
</evidence>
<feature type="domain" description="Protein kinase" evidence="13">
    <location>
        <begin position="11"/>
        <end position="283"/>
    </location>
</feature>
<keyword evidence="12" id="KW-0472">Membrane</keyword>
<evidence type="ECO:0000259" key="14">
    <source>
        <dbReference type="PROSITE" id="PS51178"/>
    </source>
</evidence>
<feature type="region of interest" description="Disordered" evidence="11">
    <location>
        <begin position="602"/>
        <end position="645"/>
    </location>
</feature>
<keyword evidence="5 10" id="KW-0547">Nucleotide-binding</keyword>
<dbReference type="CDD" id="cd06577">
    <property type="entry name" value="PASTA_pknB"/>
    <property type="match status" value="2"/>
</dbReference>
<protein>
    <recommendedName>
        <fullName evidence="1">non-specific serine/threonine protein kinase</fullName>
        <ecNumber evidence="1">2.7.11.1</ecNumber>
    </recommendedName>
</protein>
<feature type="domain" description="PASTA" evidence="14">
    <location>
        <begin position="394"/>
        <end position="460"/>
    </location>
</feature>
<dbReference type="EC" id="2.7.11.1" evidence="1"/>
<comment type="caution">
    <text evidence="15">The sequence shown here is derived from an EMBL/GenBank/DDBJ whole genome shotgun (WGS) entry which is preliminary data.</text>
</comment>
<keyword evidence="16" id="KW-1185">Reference proteome</keyword>
<evidence type="ECO:0000256" key="4">
    <source>
        <dbReference type="ARBA" id="ARBA00022737"/>
    </source>
</evidence>
<sequence>MSVPGVLNDRYEIGELLGRGGMADVYKAQDTRLGRAVAVKLLRADVARDSQLQARFRREAQAVAGLNHPFIVAVYDTGEHITNDHVRDSAHLPYIVMEYIHGRTLRDLIRSKDINIEQAVNYTMGVLAALDYSHRAGIVHRDIKPANVMVTEDDHGVLGQVKVMDFGIARTIADSAATMTQTQTVMGTAQYLSPEQARGENVDARSDLYSAACLLYEMLAGRPPFTGDSPFTVAYQHVREHPALPSSFNPEISPALDALLMRALEKDRANRFQDAAAFRRALRAASAGVMPPEPRVSQAPIPAAARLPSTGVVSPSPSSVLTDDDGPSTRAMAKELAGGALTTNDGGFEEVPDVPPSTKRRRTAWMVTLFILLAAVLGGGAYLGYNLLQSRPPAVQPVAVPFLVNSPESEALNQLRDVKLEPHSTEEYSATVTAGQVIRTDPAGGTSLNPGSTVQVYVSKGPSTVTIPEGLAGRTDADVRALLSSLNLKIMPNDMVNDGSIAATLVVTTDPAPGETVPAGSSITMKVSNGEILMPSLFDLTDDPEQVKEVVTAALKAVSPFLEVTFSEAENTVVTPGLVTGQSISAGTTVPQRTTVNVTLAAAPVTVEPPAAEPTPEPTPKAKASEKAQPTATPDPPAGDSGKGQ</sequence>
<evidence type="ECO:0000256" key="6">
    <source>
        <dbReference type="ARBA" id="ARBA00022777"/>
    </source>
</evidence>
<dbReference type="GO" id="GO:0004674">
    <property type="term" value="F:protein serine/threonine kinase activity"/>
    <property type="evidence" value="ECO:0007669"/>
    <property type="project" value="UniProtKB-EC"/>
</dbReference>
<evidence type="ECO:0000256" key="3">
    <source>
        <dbReference type="ARBA" id="ARBA00022679"/>
    </source>
</evidence>
<evidence type="ECO:0000256" key="8">
    <source>
        <dbReference type="ARBA" id="ARBA00047899"/>
    </source>
</evidence>
<dbReference type="PROSITE" id="PS51178">
    <property type="entry name" value="PASTA"/>
    <property type="match status" value="2"/>
</dbReference>
<evidence type="ECO:0000313" key="15">
    <source>
        <dbReference type="EMBL" id="MBP2412674.1"/>
    </source>
</evidence>
<accession>A0ABS4YV49</accession>
<evidence type="ECO:0000259" key="13">
    <source>
        <dbReference type="PROSITE" id="PS50011"/>
    </source>
</evidence>
<keyword evidence="7 10" id="KW-0067">ATP-binding</keyword>
<gene>
    <name evidence="15" type="ORF">JOF48_001473</name>
</gene>
<evidence type="ECO:0000256" key="10">
    <source>
        <dbReference type="PROSITE-ProRule" id="PRU10141"/>
    </source>
</evidence>
<dbReference type="InterPro" id="IPR017441">
    <property type="entry name" value="Protein_kinase_ATP_BS"/>
</dbReference>
<dbReference type="SMART" id="SM00740">
    <property type="entry name" value="PASTA"/>
    <property type="match status" value="3"/>
</dbReference>
<dbReference type="CDD" id="cd14014">
    <property type="entry name" value="STKc_PknB_like"/>
    <property type="match status" value="1"/>
</dbReference>
<feature type="binding site" evidence="10">
    <location>
        <position position="40"/>
    </location>
    <ligand>
        <name>ATP</name>
        <dbReference type="ChEBI" id="CHEBI:30616"/>
    </ligand>
</feature>
<dbReference type="PROSITE" id="PS00107">
    <property type="entry name" value="PROTEIN_KINASE_ATP"/>
    <property type="match status" value="1"/>
</dbReference>
<dbReference type="Gene3D" id="3.30.200.20">
    <property type="entry name" value="Phosphorylase Kinase, domain 1"/>
    <property type="match status" value="1"/>
</dbReference>
<keyword evidence="3 15" id="KW-0808">Transferase</keyword>
<dbReference type="PANTHER" id="PTHR43289:SF6">
    <property type="entry name" value="SERINE_THREONINE-PROTEIN KINASE NEKL-3"/>
    <property type="match status" value="1"/>
</dbReference>
<keyword evidence="4" id="KW-0677">Repeat</keyword>
<dbReference type="Proteomes" id="UP000711614">
    <property type="component" value="Unassembled WGS sequence"/>
</dbReference>
<evidence type="ECO:0000313" key="16">
    <source>
        <dbReference type="Proteomes" id="UP000711614"/>
    </source>
</evidence>
<dbReference type="Gene3D" id="1.10.510.10">
    <property type="entry name" value="Transferase(Phosphotransferase) domain 1"/>
    <property type="match status" value="1"/>
</dbReference>
<dbReference type="Pfam" id="PF00069">
    <property type="entry name" value="Pkinase"/>
    <property type="match status" value="1"/>
</dbReference>
<feature type="region of interest" description="Disordered" evidence="11">
    <location>
        <begin position="307"/>
        <end position="326"/>
    </location>
</feature>